<evidence type="ECO:0000313" key="6">
    <source>
        <dbReference type="Proteomes" id="UP000030960"/>
    </source>
</evidence>
<dbReference type="Pfam" id="PF13374">
    <property type="entry name" value="TPR_10"/>
    <property type="match status" value="1"/>
</dbReference>
<dbReference type="PANTHER" id="PTHR44858">
    <property type="entry name" value="TETRATRICOPEPTIDE REPEAT PROTEIN 6"/>
    <property type="match status" value="1"/>
</dbReference>
<evidence type="ECO:0000256" key="2">
    <source>
        <dbReference type="ARBA" id="ARBA00022803"/>
    </source>
</evidence>
<reference evidence="5 6" key="1">
    <citation type="submission" date="2014-10" db="EMBL/GenBank/DDBJ databases">
        <title>Genome sequence of Ponticoccus sp. strain UMTAT08 isolated from clonal culture of toxic dinoflagellate Alexandrium tamiyavanichii.</title>
        <authorList>
            <person name="Gan H.Y."/>
            <person name="Muhd D.-D."/>
            <person name="Mohd Noor M.E."/>
            <person name="Yeong Y.S."/>
            <person name="Usup G."/>
        </authorList>
    </citation>
    <scope>NUCLEOTIDE SEQUENCE [LARGE SCALE GENOMIC DNA]</scope>
    <source>
        <strain evidence="5 6">UMTAT08</strain>
    </source>
</reference>
<dbReference type="InterPro" id="IPR019734">
    <property type="entry name" value="TPR_rpt"/>
</dbReference>
<dbReference type="AlphaFoldDB" id="A0A0B3RTH3"/>
<dbReference type="Pfam" id="PF14559">
    <property type="entry name" value="TPR_19"/>
    <property type="match status" value="1"/>
</dbReference>
<evidence type="ECO:0000256" key="4">
    <source>
        <dbReference type="SAM" id="SignalP"/>
    </source>
</evidence>
<sequence>MRLKVAFFLALPHLAFADANSCSAINPNENPAESISTCSKLLATGELTTAERAEALENRGIAFREVGEYSKSIEDIGASLALAENTSTMRMLAWTYREVGRLTDAEQLYTRVLERDTHAQGWLSRCVVRQDMERYKQALADCQEALRQDEENLDSLYFTARAHSFLDQPEEALPLTITAMKLAPQDPRHLVENVWAMHQLGKTIDARRKALNGLDQFPDEPGLLSFLNETR</sequence>
<dbReference type="Gene3D" id="1.25.40.10">
    <property type="entry name" value="Tetratricopeptide repeat domain"/>
    <property type="match status" value="1"/>
</dbReference>
<dbReference type="EMBL" id="JSUQ01000003">
    <property type="protein sequence ID" value="KHQ54280.1"/>
    <property type="molecule type" value="Genomic_DNA"/>
</dbReference>
<feature type="chain" id="PRO_5002082709" evidence="4">
    <location>
        <begin position="18"/>
        <end position="231"/>
    </location>
</feature>
<dbReference type="RefSeq" id="WP_082024548.1">
    <property type="nucleotide sequence ID" value="NZ_JSUQ01000003.1"/>
</dbReference>
<name>A0A0B3RTH3_9RHOB</name>
<dbReference type="InterPro" id="IPR011990">
    <property type="entry name" value="TPR-like_helical_dom_sf"/>
</dbReference>
<feature type="repeat" description="TPR" evidence="3">
    <location>
        <begin position="53"/>
        <end position="86"/>
    </location>
</feature>
<proteinExistence type="predicted"/>
<accession>A0A0B3RTH3</accession>
<keyword evidence="1" id="KW-0677">Repeat</keyword>
<keyword evidence="2 3" id="KW-0802">TPR repeat</keyword>
<protein>
    <submittedName>
        <fullName evidence="5">Poly-beta-1,6 N-acetyl-D-glucosamine export porin PgaA</fullName>
    </submittedName>
</protein>
<dbReference type="InterPro" id="IPR050498">
    <property type="entry name" value="Ycf3"/>
</dbReference>
<organism evidence="5 6">
    <name type="scientific">Mameliella alba</name>
    <dbReference type="NCBI Taxonomy" id="561184"/>
    <lineage>
        <taxon>Bacteria</taxon>
        <taxon>Pseudomonadati</taxon>
        <taxon>Pseudomonadota</taxon>
        <taxon>Alphaproteobacteria</taxon>
        <taxon>Rhodobacterales</taxon>
        <taxon>Roseobacteraceae</taxon>
        <taxon>Mameliella</taxon>
    </lineage>
</organism>
<keyword evidence="6" id="KW-1185">Reference proteome</keyword>
<evidence type="ECO:0000256" key="1">
    <source>
        <dbReference type="ARBA" id="ARBA00022737"/>
    </source>
</evidence>
<dbReference type="OrthoDB" id="7857753at2"/>
<keyword evidence="4" id="KW-0732">Signal</keyword>
<comment type="caution">
    <text evidence="5">The sequence shown here is derived from an EMBL/GenBank/DDBJ whole genome shotgun (WGS) entry which is preliminary data.</text>
</comment>
<dbReference type="SMART" id="SM00028">
    <property type="entry name" value="TPR"/>
    <property type="match status" value="3"/>
</dbReference>
<dbReference type="PANTHER" id="PTHR44858:SF1">
    <property type="entry name" value="UDP-N-ACETYLGLUCOSAMINE--PEPTIDE N-ACETYLGLUCOSAMINYLTRANSFERASE SPINDLY-RELATED"/>
    <property type="match status" value="1"/>
</dbReference>
<dbReference type="Proteomes" id="UP000030960">
    <property type="component" value="Unassembled WGS sequence"/>
</dbReference>
<dbReference type="PROSITE" id="PS50005">
    <property type="entry name" value="TPR"/>
    <property type="match status" value="1"/>
</dbReference>
<evidence type="ECO:0000256" key="3">
    <source>
        <dbReference type="PROSITE-ProRule" id="PRU00339"/>
    </source>
</evidence>
<dbReference type="SUPFAM" id="SSF48452">
    <property type="entry name" value="TPR-like"/>
    <property type="match status" value="1"/>
</dbReference>
<gene>
    <name evidence="5" type="ORF">OA50_00872</name>
</gene>
<evidence type="ECO:0000313" key="5">
    <source>
        <dbReference type="EMBL" id="KHQ54280.1"/>
    </source>
</evidence>
<feature type="signal peptide" evidence="4">
    <location>
        <begin position="1"/>
        <end position="17"/>
    </location>
</feature>